<dbReference type="InterPro" id="IPR036047">
    <property type="entry name" value="F-box-like_dom_sf"/>
</dbReference>
<evidence type="ECO:0000313" key="3">
    <source>
        <dbReference type="EMBL" id="KAK6358710.1"/>
    </source>
</evidence>
<dbReference type="SUPFAM" id="SSF81383">
    <property type="entry name" value="F-box domain"/>
    <property type="match status" value="1"/>
</dbReference>
<name>A0AAV9V9K7_9PEZI</name>
<feature type="domain" description="F-box" evidence="2">
    <location>
        <begin position="1"/>
        <end position="46"/>
    </location>
</feature>
<feature type="region of interest" description="Disordered" evidence="1">
    <location>
        <begin position="334"/>
        <end position="355"/>
    </location>
</feature>
<reference evidence="3 4" key="1">
    <citation type="submission" date="2019-10" db="EMBL/GenBank/DDBJ databases">
        <authorList>
            <person name="Palmer J.M."/>
        </authorList>
    </citation>
    <scope>NUCLEOTIDE SEQUENCE [LARGE SCALE GENOMIC DNA]</scope>
    <source>
        <strain evidence="3 4">TWF730</strain>
    </source>
</reference>
<accession>A0AAV9V9K7</accession>
<proteinExistence type="predicted"/>
<keyword evidence="4" id="KW-1185">Reference proteome</keyword>
<evidence type="ECO:0000313" key="4">
    <source>
        <dbReference type="Proteomes" id="UP001373714"/>
    </source>
</evidence>
<dbReference type="PROSITE" id="PS50181">
    <property type="entry name" value="FBOX"/>
    <property type="match status" value="1"/>
</dbReference>
<evidence type="ECO:0000256" key="1">
    <source>
        <dbReference type="SAM" id="MobiDB-lite"/>
    </source>
</evidence>
<dbReference type="AlphaFoldDB" id="A0AAV9V9K7"/>
<dbReference type="Proteomes" id="UP001373714">
    <property type="component" value="Unassembled WGS sequence"/>
</dbReference>
<dbReference type="InterPro" id="IPR001810">
    <property type="entry name" value="F-box_dom"/>
</dbReference>
<dbReference type="EMBL" id="JAVHNS010000004">
    <property type="protein sequence ID" value="KAK6358710.1"/>
    <property type="molecule type" value="Genomic_DNA"/>
</dbReference>
<dbReference type="SMART" id="SM00256">
    <property type="entry name" value="FBOX"/>
    <property type="match status" value="1"/>
</dbReference>
<feature type="region of interest" description="Disordered" evidence="1">
    <location>
        <begin position="217"/>
        <end position="236"/>
    </location>
</feature>
<gene>
    <name evidence="3" type="ORF">TWF730_008033</name>
</gene>
<evidence type="ECO:0000259" key="2">
    <source>
        <dbReference type="PROSITE" id="PS50181"/>
    </source>
</evidence>
<dbReference type="Pfam" id="PF00646">
    <property type="entry name" value="F-box"/>
    <property type="match status" value="1"/>
</dbReference>
<dbReference type="CDD" id="cd09917">
    <property type="entry name" value="F-box_SF"/>
    <property type="match status" value="1"/>
</dbReference>
<organism evidence="3 4">
    <name type="scientific">Orbilia blumenaviensis</name>
    <dbReference type="NCBI Taxonomy" id="1796055"/>
    <lineage>
        <taxon>Eukaryota</taxon>
        <taxon>Fungi</taxon>
        <taxon>Dikarya</taxon>
        <taxon>Ascomycota</taxon>
        <taxon>Pezizomycotina</taxon>
        <taxon>Orbiliomycetes</taxon>
        <taxon>Orbiliales</taxon>
        <taxon>Orbiliaceae</taxon>
        <taxon>Orbilia</taxon>
    </lineage>
</organism>
<comment type="caution">
    <text evidence="3">The sequence shown here is derived from an EMBL/GenBank/DDBJ whole genome shotgun (WGS) entry which is preliminary data.</text>
</comment>
<protein>
    <recommendedName>
        <fullName evidence="2">F-box domain-containing protein</fullName>
    </recommendedName>
</protein>
<sequence>MHILRLPVELQHDILFHLSWHEHFIASQVCQRWASILKMERFRRKRYVYDKIEADKSREGYPPRWYFQRYLPHETGPPWRNAHVGGELSLHGLLWSEVLIMFLRREKGEVKIRLLITADAVGYITEPSGLGLLKQLHEKRYGPRSIYDITNSPLLDHDKLFFWGKKPGFGPDASESESADSSAMGVGVPPPFISKKLPKDPPVVLFRSPARAHVLKREKQGRYTGTAGDPKSLPLSEQKDWTLDDFWEDQEIGAEPLHYPGSNGDSTRVFLNRIGKYLTDHLFEDEDSTLAVWCIFDSEQKYLCRPDHQSNTLSHRDPRRNIWVPTTILRNGEKQSRAPKPACIDYSTRTRTSRT</sequence>